<accession>A0A6J7G116</accession>
<proteinExistence type="predicted"/>
<reference evidence="1" key="1">
    <citation type="submission" date="2020-05" db="EMBL/GenBank/DDBJ databases">
        <authorList>
            <person name="Chiriac C."/>
            <person name="Salcher M."/>
            <person name="Ghai R."/>
            <person name="Kavagutti S V."/>
        </authorList>
    </citation>
    <scope>NUCLEOTIDE SEQUENCE</scope>
</reference>
<name>A0A6J7G116_9ZZZZ</name>
<gene>
    <name evidence="1" type="ORF">UFOPK3564_00438</name>
</gene>
<dbReference type="EMBL" id="CAFBMK010000014">
    <property type="protein sequence ID" value="CAB4898510.1"/>
    <property type="molecule type" value="Genomic_DNA"/>
</dbReference>
<organism evidence="1">
    <name type="scientific">freshwater metagenome</name>
    <dbReference type="NCBI Taxonomy" id="449393"/>
    <lineage>
        <taxon>unclassified sequences</taxon>
        <taxon>metagenomes</taxon>
        <taxon>ecological metagenomes</taxon>
    </lineage>
</organism>
<sequence length="190" mass="19882">MTRRATIVLACCGIVGAVVIASVIVFLTRGSDTPPPAGTDAGIAIDPSATYPAGVATAVMSGVYTWQPAIQDSPWEALHSQRENLTGSMATAATTPPDPAPQPIPEWSAWARSGDIVTALATPDTIIYANGTATEIDGDNQATVAVTIDRVVQHSSGEITPFTGYIGAVDLERTDDGWKVSDYRLIAIDR</sequence>
<evidence type="ECO:0000313" key="1">
    <source>
        <dbReference type="EMBL" id="CAB4898510.1"/>
    </source>
</evidence>
<protein>
    <submittedName>
        <fullName evidence="1">Unannotated protein</fullName>
    </submittedName>
</protein>
<dbReference type="AlphaFoldDB" id="A0A6J7G116"/>